<keyword evidence="3" id="KW-0288">FMN</keyword>
<proteinExistence type="predicted"/>
<dbReference type="InterPro" id="IPR013785">
    <property type="entry name" value="Aldolase_TIM"/>
</dbReference>
<dbReference type="GO" id="GO:0010181">
    <property type="term" value="F:FMN binding"/>
    <property type="evidence" value="ECO:0007669"/>
    <property type="project" value="InterPro"/>
</dbReference>
<evidence type="ECO:0000259" key="9">
    <source>
        <dbReference type="Pfam" id="PF22669"/>
    </source>
</evidence>
<dbReference type="GO" id="GO:0016791">
    <property type="term" value="F:phosphatase activity"/>
    <property type="evidence" value="ECO:0007669"/>
    <property type="project" value="InterPro"/>
</dbReference>
<dbReference type="Pfam" id="PF01419">
    <property type="entry name" value="Jacalin"/>
    <property type="match status" value="1"/>
</dbReference>
<evidence type="ECO:0000256" key="2">
    <source>
        <dbReference type="ARBA" id="ARBA00022630"/>
    </source>
</evidence>
<feature type="signal peptide" evidence="6">
    <location>
        <begin position="1"/>
        <end position="17"/>
    </location>
</feature>
<reference evidence="10 11" key="1">
    <citation type="submission" date="2015-07" db="EMBL/GenBank/DDBJ databases">
        <authorList>
            <person name="Noorani M."/>
        </authorList>
    </citation>
    <scope>NUCLEOTIDE SEQUENCE [LARGE SCALE GENOMIC DNA]</scope>
    <source>
        <strain evidence="10">BBA 69670</strain>
    </source>
</reference>
<gene>
    <name evidence="10" type="ORF">RSOLAG22IIIB_09227</name>
</gene>
<dbReference type="GO" id="GO:0050661">
    <property type="term" value="F:NADP binding"/>
    <property type="evidence" value="ECO:0007669"/>
    <property type="project" value="InterPro"/>
</dbReference>
<dbReference type="InterPro" id="IPR001229">
    <property type="entry name" value="Jacalin-like_lectin_dom"/>
</dbReference>
<dbReference type="Proteomes" id="UP000044841">
    <property type="component" value="Unassembled WGS sequence"/>
</dbReference>
<dbReference type="Pfam" id="PF22669">
    <property type="entry name" value="Exo_endo_phos2"/>
    <property type="match status" value="1"/>
</dbReference>
<dbReference type="Gene3D" id="3.60.10.10">
    <property type="entry name" value="Endonuclease/exonuclease/phosphatase"/>
    <property type="match status" value="1"/>
</dbReference>
<dbReference type="PANTHER" id="PTHR43303">
    <property type="entry name" value="NADPH DEHYDROGENASE C23G7.10C-RELATED"/>
    <property type="match status" value="1"/>
</dbReference>
<dbReference type="SUPFAM" id="SSF56219">
    <property type="entry name" value="DNase I-like"/>
    <property type="match status" value="1"/>
</dbReference>
<keyword evidence="11" id="KW-1185">Reference proteome</keyword>
<organism evidence="10 11">
    <name type="scientific">Rhizoctonia solani</name>
    <dbReference type="NCBI Taxonomy" id="456999"/>
    <lineage>
        <taxon>Eukaryota</taxon>
        <taxon>Fungi</taxon>
        <taxon>Dikarya</taxon>
        <taxon>Basidiomycota</taxon>
        <taxon>Agaricomycotina</taxon>
        <taxon>Agaricomycetes</taxon>
        <taxon>Cantharellales</taxon>
        <taxon>Ceratobasidiaceae</taxon>
        <taxon>Rhizoctonia</taxon>
    </lineage>
</organism>
<feature type="domain" description="Inositol polyphosphate-related phosphatase" evidence="9">
    <location>
        <begin position="44"/>
        <end position="215"/>
    </location>
</feature>
<dbReference type="InterPro" id="IPR044152">
    <property type="entry name" value="YqjM-like"/>
</dbReference>
<comment type="cofactor">
    <cofactor evidence="1">
        <name>FMN</name>
        <dbReference type="ChEBI" id="CHEBI:58210"/>
    </cofactor>
</comment>
<keyword evidence="5" id="KW-0560">Oxidoreductase</keyword>
<feature type="chain" id="PRO_5005502810" evidence="6">
    <location>
        <begin position="18"/>
        <end position="820"/>
    </location>
</feature>
<dbReference type="InterPro" id="IPR036691">
    <property type="entry name" value="Endo/exonu/phosph_ase_sf"/>
</dbReference>
<dbReference type="SUPFAM" id="SSF51101">
    <property type="entry name" value="Mannose-binding lectins"/>
    <property type="match status" value="1"/>
</dbReference>
<dbReference type="GO" id="GO:0046856">
    <property type="term" value="P:phosphatidylinositol dephosphorylation"/>
    <property type="evidence" value="ECO:0007669"/>
    <property type="project" value="InterPro"/>
</dbReference>
<dbReference type="SUPFAM" id="SSF51395">
    <property type="entry name" value="FMN-linked oxidoreductases"/>
    <property type="match status" value="1"/>
</dbReference>
<sequence>MLRRLTLLLITGSLCLAFLNSPTEQDVAPSRTFSVLSISIDGYRWSDDLTSIENTKNIIYIGKIISEFNYNVIHVQGDFNPAFHNALYNSDHHSFRTTISEDQWHQNGLDTLSDYGWVDFTRVRWEQWEDQAEATKGFTFMRMRVEEGVYIDMINLHTDITTASPANSIARLWNIQQIASFIDTHSAGNAVIVFGNTNSLYTGVKDNIRLLTSYNGLTDAWIQAIGGTAPRSGGSSLECPKGVPPDISCEAIDKVFYRGSRIINLNSSGFFYDTSRFLSPKGGMLADRNPVRVEFEYTLASELRQSDLYGGPYGTWFNDLPSIPSSPKLSSITLRGGNRLDGIALTLTSGQTFTHGGWGGDPYSLTLASGEYVTSVKLCWGKKRGHTRNFFAEARTNKGQSHRVLTTSAQSAWQVTKMAMFVNVPAPGVDEYYPLNEPPIGTPLPREDYRQNENIPKLFQPLTIRGVEFKNRIWVSPMCVYSAVDGHMTDWHLVHLGAFAIRGAGMIMLESTAVTPEGRITPECPGIWSDSHIAPMKRIVDFIHGQGTTVGIQLAHAGRKASILAPYVFNRRQRAGGEGSESEVARAEEGGWPDNVVGPGDIPFSENLAKPHALTNDGIKRLLNAYIDAVERCKKIGFDFIEIHGAHRYLIHSFYSPISNNRMDEYGGSLENRLRFPLEVIRTVRAIWDRPIFFRISASEYAGAEKNRLKEEGVDLLDVSSGGNYEHQKILPVPGYQLPFAGRIKKEIPELLVGAVGLITEPKQAENVLQEGNADAVLFARELLRHIDFPLYAAHELGIAVKPTNQYEMAWSRMLTPKVE</sequence>
<evidence type="ECO:0000259" key="7">
    <source>
        <dbReference type="Pfam" id="PF00724"/>
    </source>
</evidence>
<evidence type="ECO:0000256" key="1">
    <source>
        <dbReference type="ARBA" id="ARBA00001917"/>
    </source>
</evidence>
<dbReference type="Gene3D" id="2.100.10.30">
    <property type="entry name" value="Jacalin-like lectin domain"/>
    <property type="match status" value="1"/>
</dbReference>
<keyword evidence="6" id="KW-0732">Signal</keyword>
<accession>A0A0K6FYA2</accession>
<dbReference type="GO" id="GO:0003959">
    <property type="term" value="F:NADPH dehydrogenase activity"/>
    <property type="evidence" value="ECO:0007669"/>
    <property type="project" value="InterPro"/>
</dbReference>
<dbReference type="PANTHER" id="PTHR43303:SF4">
    <property type="entry name" value="NADPH DEHYDROGENASE C23G7.10C-RELATED"/>
    <property type="match status" value="1"/>
</dbReference>
<dbReference type="EMBL" id="CYGV01001206">
    <property type="protein sequence ID" value="CUA70952.1"/>
    <property type="molecule type" value="Genomic_DNA"/>
</dbReference>
<dbReference type="Pfam" id="PF00724">
    <property type="entry name" value="Oxidored_FMN"/>
    <property type="match status" value="1"/>
</dbReference>
<evidence type="ECO:0000256" key="4">
    <source>
        <dbReference type="ARBA" id="ARBA00022857"/>
    </source>
</evidence>
<name>A0A0K6FYA2_9AGAM</name>
<evidence type="ECO:0000256" key="5">
    <source>
        <dbReference type="ARBA" id="ARBA00023002"/>
    </source>
</evidence>
<evidence type="ECO:0000259" key="8">
    <source>
        <dbReference type="Pfam" id="PF01419"/>
    </source>
</evidence>
<protein>
    <submittedName>
        <fullName evidence="10">Uncharacterized protein</fullName>
    </submittedName>
</protein>
<evidence type="ECO:0000256" key="3">
    <source>
        <dbReference type="ARBA" id="ARBA00022643"/>
    </source>
</evidence>
<keyword evidence="2" id="KW-0285">Flavoprotein</keyword>
<dbReference type="Gene3D" id="3.20.20.70">
    <property type="entry name" value="Aldolase class I"/>
    <property type="match status" value="1"/>
</dbReference>
<evidence type="ECO:0000313" key="11">
    <source>
        <dbReference type="Proteomes" id="UP000044841"/>
    </source>
</evidence>
<dbReference type="InterPro" id="IPR001155">
    <property type="entry name" value="OxRdtase_FMN_N"/>
</dbReference>
<dbReference type="AlphaFoldDB" id="A0A0K6FYA2"/>
<evidence type="ECO:0000256" key="6">
    <source>
        <dbReference type="SAM" id="SignalP"/>
    </source>
</evidence>
<keyword evidence="4" id="KW-0521">NADP</keyword>
<dbReference type="InterPro" id="IPR036404">
    <property type="entry name" value="Jacalin-like_lectin_dom_sf"/>
</dbReference>
<dbReference type="CDD" id="cd02932">
    <property type="entry name" value="OYE_YqiM_FMN"/>
    <property type="match status" value="1"/>
</dbReference>
<dbReference type="InterPro" id="IPR000300">
    <property type="entry name" value="IPPc"/>
</dbReference>
<evidence type="ECO:0000313" key="10">
    <source>
        <dbReference type="EMBL" id="CUA70952.1"/>
    </source>
</evidence>
<feature type="domain" description="Jacalin-type lectin" evidence="8">
    <location>
        <begin position="308"/>
        <end position="406"/>
    </location>
</feature>
<feature type="domain" description="NADH:flavin oxidoreductase/NADH oxidase N-terminal" evidence="7">
    <location>
        <begin position="457"/>
        <end position="795"/>
    </location>
</feature>